<dbReference type="EMBL" id="JABXWR010000001">
    <property type="protein sequence ID" value="NVO66896.1"/>
    <property type="molecule type" value="Genomic_DNA"/>
</dbReference>
<protein>
    <submittedName>
        <fullName evidence="1">Gamma carbonic anhydrase family protein</fullName>
    </submittedName>
</protein>
<evidence type="ECO:0000313" key="1">
    <source>
        <dbReference type="EMBL" id="NVO66896.1"/>
    </source>
</evidence>
<dbReference type="InterPro" id="IPR001451">
    <property type="entry name" value="Hexapep"/>
</dbReference>
<dbReference type="RefSeq" id="WP_176788547.1">
    <property type="nucleotide sequence ID" value="NZ_JABXWR010000001.1"/>
</dbReference>
<dbReference type="AlphaFoldDB" id="A0A7K4HNN6"/>
<dbReference type="CDD" id="cd04645">
    <property type="entry name" value="LbH_gamma_CA_like"/>
    <property type="match status" value="1"/>
</dbReference>
<dbReference type="Pfam" id="PF00132">
    <property type="entry name" value="Hexapep"/>
    <property type="match status" value="2"/>
</dbReference>
<reference evidence="1 2" key="1">
    <citation type="submission" date="2020-06" db="EMBL/GenBank/DDBJ databases">
        <title>Methanofollis fontis sp. nov., a methanogen isolated from marine sediments near a cold seep at Four-Way Closure Ridge offshore southwestern Taiwan.</title>
        <authorList>
            <person name="Chen S.-C."/>
            <person name="Teng N.-H."/>
            <person name="Lin Y.-S."/>
            <person name="Lai M.-C."/>
            <person name="Chen H.-H."/>
            <person name="Wang C.-C."/>
        </authorList>
    </citation>
    <scope>NUCLEOTIDE SEQUENCE [LARGE SCALE GENOMIC DNA]</scope>
    <source>
        <strain evidence="1 2">DSM 2702</strain>
    </source>
</reference>
<proteinExistence type="predicted"/>
<gene>
    <name evidence="1" type="ORF">HWN36_06145</name>
</gene>
<dbReference type="PANTHER" id="PTHR13061">
    <property type="entry name" value="DYNACTIN SUBUNIT P25"/>
    <property type="match status" value="1"/>
</dbReference>
<keyword evidence="2" id="KW-1185">Reference proteome</keyword>
<dbReference type="InterPro" id="IPR011004">
    <property type="entry name" value="Trimer_LpxA-like_sf"/>
</dbReference>
<dbReference type="PANTHER" id="PTHR13061:SF29">
    <property type="entry name" value="GAMMA CARBONIC ANHYDRASE-LIKE 1, MITOCHONDRIAL-RELATED"/>
    <property type="match status" value="1"/>
</dbReference>
<sequence>MNHNLRIGDEVFIAENATLVGDVTIGERSGVWFGAVVRGDRDRIVIGAGSNIQDNATVHGSAGHPTIVGDMVSVGHGAIIHGCTISDEVLVGMGAIVMNGAVVGEGSIIGAGAVVTEGKVVPPGSVVLGVPGKIVRQVDEAGREGIRENARVYMEMAGRYRRG</sequence>
<dbReference type="InterPro" id="IPR047324">
    <property type="entry name" value="LbH_gamma_CA-like"/>
</dbReference>
<dbReference type="Proteomes" id="UP000570823">
    <property type="component" value="Unassembled WGS sequence"/>
</dbReference>
<dbReference type="SUPFAM" id="SSF51161">
    <property type="entry name" value="Trimeric LpxA-like enzymes"/>
    <property type="match status" value="1"/>
</dbReference>
<accession>A0A7K4HNN6</accession>
<dbReference type="Gene3D" id="2.160.10.10">
    <property type="entry name" value="Hexapeptide repeat proteins"/>
    <property type="match status" value="1"/>
</dbReference>
<name>A0A7K4HNN6_9EURY</name>
<organism evidence="1 2">
    <name type="scientific">Methanofollis tationis</name>
    <dbReference type="NCBI Taxonomy" id="81417"/>
    <lineage>
        <taxon>Archaea</taxon>
        <taxon>Methanobacteriati</taxon>
        <taxon>Methanobacteriota</taxon>
        <taxon>Stenosarchaea group</taxon>
        <taxon>Methanomicrobia</taxon>
        <taxon>Methanomicrobiales</taxon>
        <taxon>Methanomicrobiaceae</taxon>
        <taxon>Methanofollis</taxon>
    </lineage>
</organism>
<comment type="caution">
    <text evidence="1">The sequence shown here is derived from an EMBL/GenBank/DDBJ whole genome shotgun (WGS) entry which is preliminary data.</text>
</comment>
<dbReference type="InterPro" id="IPR050484">
    <property type="entry name" value="Transf_Hexapept/Carb_Anhydrase"/>
</dbReference>
<evidence type="ECO:0000313" key="2">
    <source>
        <dbReference type="Proteomes" id="UP000570823"/>
    </source>
</evidence>
<dbReference type="OrthoDB" id="10940at2157"/>